<keyword evidence="2" id="KW-1185">Reference proteome</keyword>
<reference evidence="1 2" key="1">
    <citation type="submission" date="2020-03" db="EMBL/GenBank/DDBJ databases">
        <title>Draft Genome Sequence of Cudoniella acicularis.</title>
        <authorList>
            <person name="Buettner E."/>
            <person name="Kellner H."/>
        </authorList>
    </citation>
    <scope>NUCLEOTIDE SEQUENCE [LARGE SCALE GENOMIC DNA]</scope>
    <source>
        <strain evidence="1 2">DSM 108380</strain>
    </source>
</reference>
<dbReference type="Proteomes" id="UP000566819">
    <property type="component" value="Unassembled WGS sequence"/>
</dbReference>
<gene>
    <name evidence="1" type="ORF">G7Y89_g4167</name>
</gene>
<organism evidence="1 2">
    <name type="scientific">Cudoniella acicularis</name>
    <dbReference type="NCBI Taxonomy" id="354080"/>
    <lineage>
        <taxon>Eukaryota</taxon>
        <taxon>Fungi</taxon>
        <taxon>Dikarya</taxon>
        <taxon>Ascomycota</taxon>
        <taxon>Pezizomycotina</taxon>
        <taxon>Leotiomycetes</taxon>
        <taxon>Helotiales</taxon>
        <taxon>Tricladiaceae</taxon>
        <taxon>Cudoniella</taxon>
    </lineage>
</organism>
<sequence>MGKIYQRAHPVIIWLGGDQEEAALKAFEVATQIHDIARKIGMGSLEPARSVENSQAESAPSKYVQANAAKIKRAMEKIDIESLLSLLSRKWFTHV</sequence>
<comment type="caution">
    <text evidence="1">The sequence shown here is derived from an EMBL/GenBank/DDBJ whole genome shotgun (WGS) entry which is preliminary data.</text>
</comment>
<dbReference type="EMBL" id="JAAMPI010000220">
    <property type="protein sequence ID" value="KAF4633934.1"/>
    <property type="molecule type" value="Genomic_DNA"/>
</dbReference>
<accession>A0A8H4RPZ2</accession>
<protein>
    <submittedName>
        <fullName evidence="1">Uncharacterized protein</fullName>
    </submittedName>
</protein>
<evidence type="ECO:0000313" key="1">
    <source>
        <dbReference type="EMBL" id="KAF4633934.1"/>
    </source>
</evidence>
<dbReference type="AlphaFoldDB" id="A0A8H4RPZ2"/>
<evidence type="ECO:0000313" key="2">
    <source>
        <dbReference type="Proteomes" id="UP000566819"/>
    </source>
</evidence>
<name>A0A8H4RPZ2_9HELO</name>
<proteinExistence type="predicted"/>